<sequence length="227" mass="26099">MTSWHIEQQDGKPYYMPQCEVCGLRYDEYGLYADKEQAAADAVDDGWQAWPDLYHTDWDCRCPQHWSVRCETCKRYVAQADRTEFKGWLFDRDDDDMRVGVCDQCLARMDTLPTLELGAWPIFHPSHQRIDKWQALKVLEEAAEVVEAARGSIRSVTVLDGRTLVNRARLVNEIADLLQTTTNLCAAFGITSVDLGFARTECTIKSLKRGMFDEGPRTRMHREPDDT</sequence>
<organism evidence="1 2">
    <name type="scientific">Bifidobacterium cuniculi</name>
    <dbReference type="NCBI Taxonomy" id="1688"/>
    <lineage>
        <taxon>Bacteria</taxon>
        <taxon>Bacillati</taxon>
        <taxon>Actinomycetota</taxon>
        <taxon>Actinomycetes</taxon>
        <taxon>Bifidobacteriales</taxon>
        <taxon>Bifidobacteriaceae</taxon>
        <taxon>Bifidobacterium</taxon>
    </lineage>
</organism>
<comment type="caution">
    <text evidence="1">The sequence shown here is derived from an EMBL/GenBank/DDBJ whole genome shotgun (WGS) entry which is preliminary data.</text>
</comment>
<dbReference type="OrthoDB" id="3183959at2"/>
<accession>A0A087AW56</accession>
<dbReference type="AlphaFoldDB" id="A0A087AW56"/>
<dbReference type="SUPFAM" id="SSF101386">
    <property type="entry name" value="all-alpha NTP pyrophosphatases"/>
    <property type="match status" value="1"/>
</dbReference>
<dbReference type="Pfam" id="PF01503">
    <property type="entry name" value="PRA-PH"/>
    <property type="match status" value="1"/>
</dbReference>
<reference evidence="1 2" key="1">
    <citation type="submission" date="2014-03" db="EMBL/GenBank/DDBJ databases">
        <title>Genomics of Bifidobacteria.</title>
        <authorList>
            <person name="Ventura M."/>
            <person name="Milani C."/>
            <person name="Lugli G.A."/>
        </authorList>
    </citation>
    <scope>NUCLEOTIDE SEQUENCE [LARGE SCALE GENOMIC DNA]</scope>
    <source>
        <strain evidence="1 2">LMG 10738</strain>
    </source>
</reference>
<dbReference type="Gene3D" id="1.10.287.1080">
    <property type="entry name" value="MazG-like"/>
    <property type="match status" value="1"/>
</dbReference>
<keyword evidence="2" id="KW-1185">Reference proteome</keyword>
<dbReference type="InterPro" id="IPR021130">
    <property type="entry name" value="PRib-ATP_PPHydrolase-like"/>
</dbReference>
<gene>
    <name evidence="1" type="ORF">BCUN_0839</name>
</gene>
<dbReference type="RefSeq" id="WP_033515645.1">
    <property type="nucleotide sequence ID" value="NZ_JGYV01000010.1"/>
</dbReference>
<name>A0A087AW56_9BIFI</name>
<evidence type="ECO:0000313" key="1">
    <source>
        <dbReference type="EMBL" id="KFI63006.1"/>
    </source>
</evidence>
<proteinExistence type="predicted"/>
<dbReference type="EMBL" id="JGYV01000010">
    <property type="protein sequence ID" value="KFI63006.1"/>
    <property type="molecule type" value="Genomic_DNA"/>
</dbReference>
<dbReference type="Proteomes" id="UP000029067">
    <property type="component" value="Unassembled WGS sequence"/>
</dbReference>
<protein>
    <submittedName>
        <fullName evidence="1">Uncharacterized protein</fullName>
    </submittedName>
</protein>
<dbReference type="eggNOG" id="ENOG5030V8U">
    <property type="taxonomic scope" value="Bacteria"/>
</dbReference>
<evidence type="ECO:0000313" key="2">
    <source>
        <dbReference type="Proteomes" id="UP000029067"/>
    </source>
</evidence>
<dbReference type="STRING" id="1688.BCUN_0839"/>